<evidence type="ECO:0000259" key="1">
    <source>
        <dbReference type="Pfam" id="PF01695"/>
    </source>
</evidence>
<keyword evidence="3" id="KW-1185">Reference proteome</keyword>
<reference evidence="2 3" key="1">
    <citation type="submission" date="2019-02" db="EMBL/GenBank/DDBJ databases">
        <authorList>
            <person name="Fomenkov A."/>
            <person name="Dubinina G."/>
            <person name="Grabovich M."/>
            <person name="Vincze T."/>
            <person name="Roberts R.J."/>
        </authorList>
    </citation>
    <scope>NUCLEOTIDE SEQUENCE [LARGE SCALE GENOMIC DNA]</scope>
    <source>
        <strain evidence="2 3">P</strain>
    </source>
</reference>
<dbReference type="KEGG" id="sper:EW093_05375"/>
<dbReference type="GO" id="GO:0005524">
    <property type="term" value="F:ATP binding"/>
    <property type="evidence" value="ECO:0007669"/>
    <property type="project" value="InterPro"/>
</dbReference>
<accession>A0A5C1QBP7</accession>
<name>A0A5C1QBP7_9SPIO</name>
<evidence type="ECO:0000313" key="2">
    <source>
        <dbReference type="EMBL" id="QEN04156.1"/>
    </source>
</evidence>
<dbReference type="Gene3D" id="3.40.50.300">
    <property type="entry name" value="P-loop containing nucleotide triphosphate hydrolases"/>
    <property type="match status" value="1"/>
</dbReference>
<protein>
    <recommendedName>
        <fullName evidence="1">IstB-like ATP-binding domain-containing protein</fullName>
    </recommendedName>
</protein>
<evidence type="ECO:0000313" key="3">
    <source>
        <dbReference type="Proteomes" id="UP000323824"/>
    </source>
</evidence>
<dbReference type="Pfam" id="PF01695">
    <property type="entry name" value="IstB_IS21"/>
    <property type="match status" value="1"/>
</dbReference>
<dbReference type="EMBL" id="CP035807">
    <property type="protein sequence ID" value="QEN04156.1"/>
    <property type="molecule type" value="Genomic_DNA"/>
</dbReference>
<dbReference type="AlphaFoldDB" id="A0A5C1QBP7"/>
<dbReference type="InterPro" id="IPR027417">
    <property type="entry name" value="P-loop_NTPase"/>
</dbReference>
<proteinExistence type="predicted"/>
<gene>
    <name evidence="2" type="ORF">EW093_05375</name>
</gene>
<dbReference type="Proteomes" id="UP000323824">
    <property type="component" value="Chromosome"/>
</dbReference>
<dbReference type="OrthoDB" id="361745at2"/>
<feature type="domain" description="IstB-like ATP-binding" evidence="1">
    <location>
        <begin position="3"/>
        <end position="63"/>
    </location>
</feature>
<dbReference type="InterPro" id="IPR002611">
    <property type="entry name" value="IstB_ATP-bd"/>
</dbReference>
<reference evidence="2 3" key="2">
    <citation type="submission" date="2019-09" db="EMBL/GenBank/DDBJ databases">
        <title>Complete Genome Sequence and Methylome Analysis of free living Spirochaetas.</title>
        <authorList>
            <person name="Leshcheva N."/>
            <person name="Mikheeva N."/>
        </authorList>
    </citation>
    <scope>NUCLEOTIDE SEQUENCE [LARGE SCALE GENOMIC DNA]</scope>
    <source>
        <strain evidence="2 3">P</strain>
    </source>
</reference>
<sequence>MALLEIIEERHKIKSTIIVTQLPVSLWHDTIGEPTIADAILDRLVYNSHRIELDGPILRMKKQTIH</sequence>
<organism evidence="2 3">
    <name type="scientific">Thiospirochaeta perfilievii</name>
    <dbReference type="NCBI Taxonomy" id="252967"/>
    <lineage>
        <taxon>Bacteria</taxon>
        <taxon>Pseudomonadati</taxon>
        <taxon>Spirochaetota</taxon>
        <taxon>Spirochaetia</taxon>
        <taxon>Spirochaetales</taxon>
        <taxon>Spirochaetaceae</taxon>
        <taxon>Thiospirochaeta</taxon>
    </lineage>
</organism>